<dbReference type="NCBIfam" id="TIGR01509">
    <property type="entry name" value="HAD-SF-IA-v3"/>
    <property type="match status" value="1"/>
</dbReference>
<dbReference type="PRINTS" id="PR00413">
    <property type="entry name" value="HADHALOGNASE"/>
</dbReference>
<dbReference type="PANTHER" id="PTHR43611">
    <property type="entry name" value="ALPHA-D-GLUCOSE 1-PHOSPHATE PHOSPHATASE"/>
    <property type="match status" value="1"/>
</dbReference>
<keyword evidence="2" id="KW-1185">Reference proteome</keyword>
<organism evidence="1 2">
    <name type="scientific">Heminiphilus faecis</name>
    <dbReference type="NCBI Taxonomy" id="2601703"/>
    <lineage>
        <taxon>Bacteria</taxon>
        <taxon>Pseudomonadati</taxon>
        <taxon>Bacteroidota</taxon>
        <taxon>Bacteroidia</taxon>
        <taxon>Bacteroidales</taxon>
        <taxon>Muribaculaceae</taxon>
        <taxon>Heminiphilus</taxon>
    </lineage>
</organism>
<gene>
    <name evidence="1" type="ORF">AAK873_12290</name>
</gene>
<dbReference type="Gene3D" id="1.10.150.240">
    <property type="entry name" value="Putative phosphatase, domain 2"/>
    <property type="match status" value="1"/>
</dbReference>
<dbReference type="RefSeq" id="WP_148464296.1">
    <property type="nucleotide sequence ID" value="NZ_JBCLPP010000044.1"/>
</dbReference>
<protein>
    <submittedName>
        <fullName evidence="1">HAD family phosphatase</fullName>
    </submittedName>
</protein>
<dbReference type="SUPFAM" id="SSF56784">
    <property type="entry name" value="HAD-like"/>
    <property type="match status" value="1"/>
</dbReference>
<dbReference type="SFLD" id="SFLDG01129">
    <property type="entry name" value="C1.5:_HAD__Beta-PGM__Phosphata"/>
    <property type="match status" value="1"/>
</dbReference>
<sequence>MIKNLLFDLGGVIMDIRRENCEEAFRSLGMADIGEFLGDYGQKGPFADLEAGKVSESEFRKAVRLHIPCQVTDEDIDRALNEFLIGIPRKRLEKLRELRRKYRIYMLSNTNSIMWDRDITKAFQQEGLSVNDYFDGIVTSYEAGCCKPDPRIFLTVTERFGIAPEETLFLDDSQSNVEAASKLGFGTLHVPPGSEYYELIEQSPSI</sequence>
<proteinExistence type="predicted"/>
<dbReference type="SFLD" id="SFLDS00003">
    <property type="entry name" value="Haloacid_Dehalogenase"/>
    <property type="match status" value="1"/>
</dbReference>
<dbReference type="Pfam" id="PF00702">
    <property type="entry name" value="Hydrolase"/>
    <property type="match status" value="1"/>
</dbReference>
<dbReference type="Gene3D" id="3.40.50.1000">
    <property type="entry name" value="HAD superfamily/HAD-like"/>
    <property type="match status" value="1"/>
</dbReference>
<dbReference type="EMBL" id="JBCLPP010000044">
    <property type="protein sequence ID" value="MEY8246388.1"/>
    <property type="molecule type" value="Genomic_DNA"/>
</dbReference>
<reference evidence="1 2" key="1">
    <citation type="submission" date="2024-03" db="EMBL/GenBank/DDBJ databases">
        <title>Mouse gut bacterial collection (mGBC) of GemPharmatech.</title>
        <authorList>
            <person name="He Y."/>
            <person name="Dong L."/>
            <person name="Wu D."/>
            <person name="Gao X."/>
            <person name="Lin Z."/>
        </authorList>
    </citation>
    <scope>NUCLEOTIDE SEQUENCE [LARGE SCALE GENOMIC DNA]</scope>
    <source>
        <strain evidence="1 2">54-13</strain>
    </source>
</reference>
<name>A0ABV4CY98_9BACT</name>
<evidence type="ECO:0000313" key="1">
    <source>
        <dbReference type="EMBL" id="MEY8246388.1"/>
    </source>
</evidence>
<dbReference type="CDD" id="cd02603">
    <property type="entry name" value="HAD_sEH-N_like"/>
    <property type="match status" value="1"/>
</dbReference>
<comment type="caution">
    <text evidence="1">The sequence shown here is derived from an EMBL/GenBank/DDBJ whole genome shotgun (WGS) entry which is preliminary data.</text>
</comment>
<dbReference type="InterPro" id="IPR036412">
    <property type="entry name" value="HAD-like_sf"/>
</dbReference>
<dbReference type="InterPro" id="IPR006439">
    <property type="entry name" value="HAD-SF_hydro_IA"/>
</dbReference>
<dbReference type="InterPro" id="IPR023214">
    <property type="entry name" value="HAD_sf"/>
</dbReference>
<evidence type="ECO:0000313" key="2">
    <source>
        <dbReference type="Proteomes" id="UP001565200"/>
    </source>
</evidence>
<dbReference type="InterPro" id="IPR023198">
    <property type="entry name" value="PGP-like_dom2"/>
</dbReference>
<dbReference type="PANTHER" id="PTHR43611:SF3">
    <property type="entry name" value="FLAVIN MONONUCLEOTIDE HYDROLASE 1, CHLOROPLATIC"/>
    <property type="match status" value="1"/>
</dbReference>
<dbReference type="Proteomes" id="UP001565200">
    <property type="component" value="Unassembled WGS sequence"/>
</dbReference>
<accession>A0ABV4CY98</accession>